<dbReference type="Proteomes" id="UP000223913">
    <property type="component" value="Unassembled WGS sequence"/>
</dbReference>
<evidence type="ECO:0000256" key="1">
    <source>
        <dbReference type="SAM" id="SignalP"/>
    </source>
</evidence>
<name>A0A2D0N4Q6_FLAN2</name>
<protein>
    <recommendedName>
        <fullName evidence="4">Ig-like domain-containing protein</fullName>
    </recommendedName>
</protein>
<organism evidence="2 3">
    <name type="scientific">Flavilitoribacter nigricans (strain ATCC 23147 / DSM 23189 / NBRC 102662 / NCIMB 1420 / SS-2)</name>
    <name type="common">Lewinella nigricans</name>
    <dbReference type="NCBI Taxonomy" id="1122177"/>
    <lineage>
        <taxon>Bacteria</taxon>
        <taxon>Pseudomonadati</taxon>
        <taxon>Bacteroidota</taxon>
        <taxon>Saprospiria</taxon>
        <taxon>Saprospirales</taxon>
        <taxon>Lewinellaceae</taxon>
        <taxon>Flavilitoribacter</taxon>
    </lineage>
</organism>
<keyword evidence="3" id="KW-1185">Reference proteome</keyword>
<dbReference type="Gene3D" id="2.60.40.740">
    <property type="match status" value="1"/>
</dbReference>
<dbReference type="RefSeq" id="WP_099153207.1">
    <property type="nucleotide sequence ID" value="NZ_PDUD01000032.1"/>
</dbReference>
<gene>
    <name evidence="2" type="ORF">CRP01_27180</name>
</gene>
<feature type="chain" id="PRO_5012090336" description="Ig-like domain-containing protein" evidence="1">
    <location>
        <begin position="25"/>
        <end position="1164"/>
    </location>
</feature>
<evidence type="ECO:0000313" key="3">
    <source>
        <dbReference type="Proteomes" id="UP000223913"/>
    </source>
</evidence>
<dbReference type="Pfam" id="PF13573">
    <property type="entry name" value="SprB"/>
    <property type="match status" value="2"/>
</dbReference>
<dbReference type="EMBL" id="PDUD01000032">
    <property type="protein sequence ID" value="PHN03370.1"/>
    <property type="molecule type" value="Genomic_DNA"/>
</dbReference>
<dbReference type="InterPro" id="IPR026341">
    <property type="entry name" value="T9SS_type_B"/>
</dbReference>
<dbReference type="OrthoDB" id="7794186at2"/>
<dbReference type="InterPro" id="IPR025667">
    <property type="entry name" value="SprB_repeat"/>
</dbReference>
<dbReference type="Pfam" id="PF13585">
    <property type="entry name" value="CHU_C"/>
    <property type="match status" value="1"/>
</dbReference>
<dbReference type="NCBIfam" id="TIGR04131">
    <property type="entry name" value="Bac_Flav_CTERM"/>
    <property type="match status" value="1"/>
</dbReference>
<feature type="signal peptide" evidence="1">
    <location>
        <begin position="1"/>
        <end position="24"/>
    </location>
</feature>
<sequence>MMRSTFIALSILSIVCLSVFRMSAQTGLVLQVDSATIDLTCGDLFGNPEPMWGVQVNGQPYQYYPQNGACFSPLPNQQYIETVSCPADLPTEIEVCFHGFENDPLIPAPASCEINPDCEATICQNFTVPAPGQPQSLSLALPAGGDVTGTLNFTMAVESLNPPATNDLICDAIDLGTVRFNNSIGNLINPVYNNYCATNVDEPNPFDVVAAGVFINDRGVWFSFTTDSVASNILLIDVRSDPLNTGDEFDAQAALYEFPGGDCTATPTLLATNSDNSSFNVQLRPTCIQPNTRYYLLVDGGTFGNESIEGPFSLRIIDPGVQEGGDLRCDFEDLGVVPENGIVETDGFRSNLCASDFADPYVSAFVSQHSVWYSFIAPASGHVRIDALSDQLIQPLDAQLAVYQAVSGVCNGGLRHIKSQYQPGDYDESMEVSCLFGGRRYFILVDGSGYQARGIFKLSVSDAGDITPVVQVDTMICAGESIRVGFKTYDTSGNYIDTLRVREGCDSIVYTNLTVAEPLSIDFQQTRYAFGEGMADAEARVTVSGGIGTPTITWCDGQTGDTATGLIGGSQCCVSVVDSIGCQYEACFEIEYITGVSPIYQDTSVACFGDENGVITLSAARGLPPYTFDWSSADGALSGNGVIDTNFQEIRIADLPAGAYTFTIRDSYRDSTFTVNVNEPPQLQARLLDQQEITCTGDCSGSLTVEVTGGTPPYDLSWNDGARSEQLQDLCAGTYTLTVTDANGCETTLSATLEEPLPFTATAELLQEVSCYQGSNGQVGVRIENGKAADYFWSNGATTSSQSGLPAGFYQLTVTSDLFCESVTEIEITEPAAPLELEIRQIAPVSCGGETDGQLQALVEGPYQDLYYQWSNGATTSGINQLGAGTYTLQIRNERDCITSDTFQLEEPPVITASLSTRDISCLDAPESGIIYVDEVNGGLGDYLFSVDGDRFFRTPAISNLPGGDYVLIVQDGGGCEQQFPVTIQTPPELTVSLGSETIELDLGDSIELAALSSSANVLYQWDHDNTLAGSNTTVSPQISSYYRVRVEDTETLCRAEAVVFVQVNKRRRVYIPNAFSPNMDGNNDYFFIYGDNDIVAIESLRVFSRDGHLVYQDNDLLPNDPIRSWDGTLNGQDLSSGVYVYVAQIRFVDGQTEVFQGDVALIR</sequence>
<comment type="caution">
    <text evidence="2">The sequence shown here is derived from an EMBL/GenBank/DDBJ whole genome shotgun (WGS) entry which is preliminary data.</text>
</comment>
<accession>A0A2D0N4Q6</accession>
<reference evidence="2 3" key="1">
    <citation type="submission" date="2017-10" db="EMBL/GenBank/DDBJ databases">
        <title>The draft genome sequence of Lewinella nigricans NBRC 102662.</title>
        <authorList>
            <person name="Wang K."/>
        </authorList>
    </citation>
    <scope>NUCLEOTIDE SEQUENCE [LARGE SCALE GENOMIC DNA]</scope>
    <source>
        <strain evidence="2 3">NBRC 102662</strain>
    </source>
</reference>
<proteinExistence type="predicted"/>
<dbReference type="AlphaFoldDB" id="A0A2D0N4Q6"/>
<evidence type="ECO:0008006" key="4">
    <source>
        <dbReference type="Google" id="ProtNLM"/>
    </source>
</evidence>
<keyword evidence="1" id="KW-0732">Signal</keyword>
<evidence type="ECO:0000313" key="2">
    <source>
        <dbReference type="EMBL" id="PHN03370.1"/>
    </source>
</evidence>